<dbReference type="OrthoDB" id="2415166at2759"/>
<sequence>MSEQDSHQALSTRTGTETKAFLKVPKRLLNFFVLQQGAMICHRCLYKTDDDPEYVNSPDYLLPPERISKKDIRKFQELVPLSKKIKLMAAEVGYLLDASGASSSAIETLADAGLMVRHETIARHKAQHAKMQTMIVGNFLTDNDRKLIVLNIDNFHNIHEYSRSDSTLTHNTLHFITVLLKALPNTASIPNIEERSIHNKRAFVDLISVPETHEERVEHLLVHSYDNRIEQCREDRSMDNTKLVELKVGLLHLLEDYIDALQSLTNIGEARTYLENQILVAPMDYPGQLNVRRAVNHRIKRGDSSDVPRQVFHIVPIIGPLHVSLNSRESVFLFNYDFFDKLFHVIYGSGKVLAQKPKPYKINLLLEITFKGWLQIRLTVLQKFEQLKDPKARYLINLLDNFIPLVLDFYPVIFHSRNWPVYREAMFCIWSNQIIREAQIIDLMRNNNTFVENFSNNYNIIYSAKQLEFFEKKTAVFLLKLFTSVYNNIGQSVATNSKYSFLLLGYSIDVKALPMGWNTMHSHELINTVIWRTVQGWMSGIKKNCKAYDESVNLTGKATKS</sequence>
<dbReference type="Proteomes" id="UP000266673">
    <property type="component" value="Unassembled WGS sequence"/>
</dbReference>
<dbReference type="STRING" id="44941.A0A397W431"/>
<reference evidence="1 2" key="1">
    <citation type="submission" date="2018-06" db="EMBL/GenBank/DDBJ databases">
        <title>Comparative genomics reveals the genomic features of Rhizophagus irregularis, R. cerebriforme, R. diaphanum and Gigaspora rosea, and their symbiotic lifestyle signature.</title>
        <authorList>
            <person name="Morin E."/>
            <person name="San Clemente H."/>
            <person name="Chen E.C.H."/>
            <person name="De La Providencia I."/>
            <person name="Hainaut M."/>
            <person name="Kuo A."/>
            <person name="Kohler A."/>
            <person name="Murat C."/>
            <person name="Tang N."/>
            <person name="Roy S."/>
            <person name="Loubradou J."/>
            <person name="Henrissat B."/>
            <person name="Grigoriev I.V."/>
            <person name="Corradi N."/>
            <person name="Roux C."/>
            <person name="Martin F.M."/>
        </authorList>
    </citation>
    <scope>NUCLEOTIDE SEQUENCE [LARGE SCALE GENOMIC DNA]</scope>
    <source>
        <strain evidence="1 2">DAOM 194757</strain>
    </source>
</reference>
<dbReference type="EMBL" id="QKWP01000036">
    <property type="protein sequence ID" value="RIB29495.1"/>
    <property type="molecule type" value="Genomic_DNA"/>
</dbReference>
<evidence type="ECO:0000313" key="1">
    <source>
        <dbReference type="EMBL" id="RIB29495.1"/>
    </source>
</evidence>
<comment type="caution">
    <text evidence="1">The sequence shown here is derived from an EMBL/GenBank/DDBJ whole genome shotgun (WGS) entry which is preliminary data.</text>
</comment>
<keyword evidence="2" id="KW-1185">Reference proteome</keyword>
<dbReference type="AlphaFoldDB" id="A0A397W431"/>
<evidence type="ECO:0000313" key="2">
    <source>
        <dbReference type="Proteomes" id="UP000266673"/>
    </source>
</evidence>
<accession>A0A397W431</accession>
<gene>
    <name evidence="1" type="ORF">C2G38_2155102</name>
</gene>
<name>A0A397W431_9GLOM</name>
<proteinExistence type="predicted"/>
<organism evidence="1 2">
    <name type="scientific">Gigaspora rosea</name>
    <dbReference type="NCBI Taxonomy" id="44941"/>
    <lineage>
        <taxon>Eukaryota</taxon>
        <taxon>Fungi</taxon>
        <taxon>Fungi incertae sedis</taxon>
        <taxon>Mucoromycota</taxon>
        <taxon>Glomeromycotina</taxon>
        <taxon>Glomeromycetes</taxon>
        <taxon>Diversisporales</taxon>
        <taxon>Gigasporaceae</taxon>
        <taxon>Gigaspora</taxon>
    </lineage>
</organism>
<protein>
    <submittedName>
        <fullName evidence="1">Uncharacterized protein</fullName>
    </submittedName>
</protein>